<dbReference type="EMBL" id="BKCJ010000372">
    <property type="protein sequence ID" value="GEU32594.1"/>
    <property type="molecule type" value="Genomic_DNA"/>
</dbReference>
<dbReference type="InterPro" id="IPR053134">
    <property type="entry name" value="RNA-dir_DNA_polymerase"/>
</dbReference>
<dbReference type="GO" id="GO:0003964">
    <property type="term" value="F:RNA-directed DNA polymerase activity"/>
    <property type="evidence" value="ECO:0007669"/>
    <property type="project" value="UniProtKB-KW"/>
</dbReference>
<accession>A0A6L2JA96</accession>
<feature type="compositionally biased region" description="Basic and acidic residues" evidence="1">
    <location>
        <begin position="178"/>
        <end position="188"/>
    </location>
</feature>
<feature type="region of interest" description="Disordered" evidence="1">
    <location>
        <begin position="170"/>
        <end position="194"/>
    </location>
</feature>
<evidence type="ECO:0000313" key="3">
    <source>
        <dbReference type="EMBL" id="GEU32594.1"/>
    </source>
</evidence>
<keyword evidence="3" id="KW-0695">RNA-directed DNA polymerase</keyword>
<dbReference type="InterPro" id="IPR000477">
    <property type="entry name" value="RT_dom"/>
</dbReference>
<protein>
    <submittedName>
        <fullName evidence="3">Reverse transcriptase domain-containing protein</fullName>
    </submittedName>
</protein>
<dbReference type="Pfam" id="PF00078">
    <property type="entry name" value="RVT_1"/>
    <property type="match status" value="1"/>
</dbReference>
<keyword evidence="3" id="KW-0548">Nucleotidyltransferase</keyword>
<dbReference type="Gene3D" id="3.30.70.270">
    <property type="match status" value="1"/>
</dbReference>
<dbReference type="PANTHER" id="PTHR24559">
    <property type="entry name" value="TRANSPOSON TY3-I GAG-POL POLYPROTEIN"/>
    <property type="match status" value="1"/>
</dbReference>
<reference evidence="3" key="1">
    <citation type="journal article" date="2019" name="Sci. Rep.">
        <title>Draft genome of Tanacetum cinerariifolium, the natural source of mosquito coil.</title>
        <authorList>
            <person name="Yamashiro T."/>
            <person name="Shiraishi A."/>
            <person name="Satake H."/>
            <person name="Nakayama K."/>
        </authorList>
    </citation>
    <scope>NUCLEOTIDE SEQUENCE</scope>
</reference>
<dbReference type="AlphaFoldDB" id="A0A6L2JA96"/>
<keyword evidence="3" id="KW-0808">Transferase</keyword>
<dbReference type="PANTHER" id="PTHR24559:SF444">
    <property type="entry name" value="REVERSE TRANSCRIPTASE DOMAIN-CONTAINING PROTEIN"/>
    <property type="match status" value="1"/>
</dbReference>
<dbReference type="Gene3D" id="3.10.10.10">
    <property type="entry name" value="HIV Type 1 Reverse Transcriptase, subunit A, domain 1"/>
    <property type="match status" value="1"/>
</dbReference>
<dbReference type="SUPFAM" id="SSF56672">
    <property type="entry name" value="DNA/RNA polymerases"/>
    <property type="match status" value="1"/>
</dbReference>
<proteinExistence type="predicted"/>
<feature type="domain" description="Reverse transcriptase" evidence="2">
    <location>
        <begin position="317"/>
        <end position="410"/>
    </location>
</feature>
<dbReference type="CDD" id="cd01647">
    <property type="entry name" value="RT_LTR"/>
    <property type="match status" value="1"/>
</dbReference>
<comment type="caution">
    <text evidence="3">The sequence shown here is derived from an EMBL/GenBank/DDBJ whole genome shotgun (WGS) entry which is preliminary data.</text>
</comment>
<organism evidence="3">
    <name type="scientific">Tanacetum cinerariifolium</name>
    <name type="common">Dalmatian daisy</name>
    <name type="synonym">Chrysanthemum cinerariifolium</name>
    <dbReference type="NCBI Taxonomy" id="118510"/>
    <lineage>
        <taxon>Eukaryota</taxon>
        <taxon>Viridiplantae</taxon>
        <taxon>Streptophyta</taxon>
        <taxon>Embryophyta</taxon>
        <taxon>Tracheophyta</taxon>
        <taxon>Spermatophyta</taxon>
        <taxon>Magnoliopsida</taxon>
        <taxon>eudicotyledons</taxon>
        <taxon>Gunneridae</taxon>
        <taxon>Pentapetalae</taxon>
        <taxon>asterids</taxon>
        <taxon>campanulids</taxon>
        <taxon>Asterales</taxon>
        <taxon>Asteraceae</taxon>
        <taxon>Asteroideae</taxon>
        <taxon>Anthemideae</taxon>
        <taxon>Anthemidinae</taxon>
        <taxon>Tanacetum</taxon>
    </lineage>
</organism>
<evidence type="ECO:0000256" key="1">
    <source>
        <dbReference type="SAM" id="MobiDB-lite"/>
    </source>
</evidence>
<dbReference type="InterPro" id="IPR043502">
    <property type="entry name" value="DNA/RNA_pol_sf"/>
</dbReference>
<sequence>MDATVVEDRTHHRSVMKNPWEDLRMKKQTMPTEHIKETNTVRVPDTGITVNKEMTTKISNLEKTTLPIHQHSKRNSMSPTLKKPCENLWSLKNRRMTLSKINSSTSKPKLSKDKRVTKLRFKTLKQSLVDSPTNVPLDQLTYDPPANPNAKTIVIYDDGEDEADEAEKKVELSSSKQAKSDRHLSRQEEVEDNFEELPNEEYLRIKTSIKDPPTDLEMKPLPKHLEYAFQEKDYLLPVIISALLKTMKRNVLFTFSRNTKKRLLRKHMIFWALAHLSANKKSTLRTMPNPSFKDNVSLVHCIPKKGGITVVTNEKNELVPTRTITGWRVCIDYRKLDESTRKDQFPLPFMDQMLERLARNKFFCFLDGFSGYFQILIEPTDQVKTTFTYPYGTYAYKHMPFGLWNAPATF</sequence>
<name>A0A6L2JA96_TANCI</name>
<evidence type="ECO:0000259" key="2">
    <source>
        <dbReference type="Pfam" id="PF00078"/>
    </source>
</evidence>
<dbReference type="InterPro" id="IPR043128">
    <property type="entry name" value="Rev_trsase/Diguanyl_cyclase"/>
</dbReference>
<gene>
    <name evidence="3" type="ORF">Tci_004572</name>
</gene>